<keyword evidence="1" id="KW-0812">Transmembrane</keyword>
<dbReference type="GO" id="GO:0003677">
    <property type="term" value="F:DNA binding"/>
    <property type="evidence" value="ECO:0007669"/>
    <property type="project" value="InterPro"/>
</dbReference>
<dbReference type="Gene3D" id="1.10.260.40">
    <property type="entry name" value="lambda repressor-like DNA-binding domains"/>
    <property type="match status" value="1"/>
</dbReference>
<feature type="domain" description="HTH cro/C1-type" evidence="2">
    <location>
        <begin position="21"/>
        <end position="82"/>
    </location>
</feature>
<dbReference type="Pfam" id="PF13413">
    <property type="entry name" value="HTH_25"/>
    <property type="match status" value="1"/>
</dbReference>
<dbReference type="InterPro" id="IPR050400">
    <property type="entry name" value="Bact_Cytoskel_RodZ"/>
</dbReference>
<evidence type="ECO:0000259" key="2">
    <source>
        <dbReference type="SMART" id="SM00530"/>
    </source>
</evidence>
<dbReference type="PANTHER" id="PTHR34475">
    <property type="match status" value="1"/>
</dbReference>
<dbReference type="InterPro" id="IPR001387">
    <property type="entry name" value="Cro/C1-type_HTH"/>
</dbReference>
<gene>
    <name evidence="3" type="ORF">SAMN02745746_02480</name>
</gene>
<dbReference type="Pfam" id="PF13464">
    <property type="entry name" value="RodZ_C"/>
    <property type="match status" value="1"/>
</dbReference>
<feature type="transmembrane region" description="Helical" evidence="1">
    <location>
        <begin position="124"/>
        <end position="141"/>
    </location>
</feature>
<dbReference type="InterPro" id="IPR010982">
    <property type="entry name" value="Lambda_DNA-bd_dom_sf"/>
</dbReference>
<proteinExistence type="predicted"/>
<accession>A0A1Y6C193</accession>
<name>A0A1Y6C193_9NEIS</name>
<dbReference type="RefSeq" id="WP_085276715.1">
    <property type="nucleotide sequence ID" value="NZ_FXAG01000013.1"/>
</dbReference>
<evidence type="ECO:0000313" key="3">
    <source>
        <dbReference type="EMBL" id="SMF31046.1"/>
    </source>
</evidence>
<dbReference type="SMART" id="SM00530">
    <property type="entry name" value="HTH_XRE"/>
    <property type="match status" value="1"/>
</dbReference>
<dbReference type="InterPro" id="IPR025194">
    <property type="entry name" value="RodZ-like_C"/>
</dbReference>
<sequence length="295" mass="30473">MESQTEQNSTLPPDRDSVGAALKAAREAAGLSLGEVADRLKLSLKQLEAIEADRFEALPGAAFVRGFVRNYARFLGLDAVPLMARLEERFPSSVKEVANLSKEVEAASVVSEPEETSGLLGKRAILLVLVVVLAAGAFWFARPGSEPAKDEAKQDLAPMLTEQSTASAPVEAVSVKDASAEVTAPAPEPVPAPAAKPAPAVAAAPASAPVSAPPTAGSGTVKLVAKQDAWVSVIDGNGKKLVFETLKAGAAKEVTGQPPFKLTVGNATQVDVSLNGQPVVLTGKIRGTTARLELK</sequence>
<protein>
    <submittedName>
        <fullName evidence="3">Cytoskeleton protein RodZ</fullName>
    </submittedName>
</protein>
<reference evidence="4" key="1">
    <citation type="submission" date="2017-04" db="EMBL/GenBank/DDBJ databases">
        <authorList>
            <person name="Varghese N."/>
            <person name="Submissions S."/>
        </authorList>
    </citation>
    <scope>NUCLEOTIDE SEQUENCE [LARGE SCALE GENOMIC DNA]</scope>
    <source>
        <strain evidence="4">DSM 22618</strain>
    </source>
</reference>
<dbReference type="STRING" id="1123014.SAMN02745746_02480"/>
<evidence type="ECO:0000256" key="1">
    <source>
        <dbReference type="SAM" id="Phobius"/>
    </source>
</evidence>
<dbReference type="Proteomes" id="UP000192920">
    <property type="component" value="Unassembled WGS sequence"/>
</dbReference>
<dbReference type="EMBL" id="FXAG01000013">
    <property type="protein sequence ID" value="SMF31046.1"/>
    <property type="molecule type" value="Genomic_DNA"/>
</dbReference>
<dbReference type="SUPFAM" id="SSF47413">
    <property type="entry name" value="lambda repressor-like DNA-binding domains"/>
    <property type="match status" value="1"/>
</dbReference>
<keyword evidence="1" id="KW-1133">Transmembrane helix</keyword>
<evidence type="ECO:0000313" key="4">
    <source>
        <dbReference type="Proteomes" id="UP000192920"/>
    </source>
</evidence>
<dbReference type="AlphaFoldDB" id="A0A1Y6C193"/>
<organism evidence="3 4">
    <name type="scientific">Pseudogulbenkiania subflava DSM 22618</name>
    <dbReference type="NCBI Taxonomy" id="1123014"/>
    <lineage>
        <taxon>Bacteria</taxon>
        <taxon>Pseudomonadati</taxon>
        <taxon>Pseudomonadota</taxon>
        <taxon>Betaproteobacteria</taxon>
        <taxon>Neisseriales</taxon>
        <taxon>Chromobacteriaceae</taxon>
        <taxon>Pseudogulbenkiania</taxon>
    </lineage>
</organism>
<keyword evidence="1" id="KW-0472">Membrane</keyword>
<dbReference type="PANTHER" id="PTHR34475:SF1">
    <property type="entry name" value="CYTOSKELETON PROTEIN RODZ"/>
    <property type="match status" value="1"/>
</dbReference>
<keyword evidence="4" id="KW-1185">Reference proteome</keyword>